<keyword evidence="3" id="KW-1185">Reference proteome</keyword>
<evidence type="ECO:0000256" key="1">
    <source>
        <dbReference type="SAM" id="SignalP"/>
    </source>
</evidence>
<dbReference type="VEuPathDB" id="FungiDB:LCOR_00207.1"/>
<keyword evidence="1" id="KW-0732">Signal</keyword>
<gene>
    <name evidence="2" type="ORF">LCOR_00207.1</name>
</gene>
<dbReference type="AlphaFoldDB" id="A0A068RFE1"/>
<dbReference type="EMBL" id="CBTN010000001">
    <property type="protein sequence ID" value="CDH48425.1"/>
    <property type="molecule type" value="Genomic_DNA"/>
</dbReference>
<protein>
    <submittedName>
        <fullName evidence="2">Uncharacterized protein</fullName>
    </submittedName>
</protein>
<evidence type="ECO:0000313" key="2">
    <source>
        <dbReference type="EMBL" id="CDH48425.1"/>
    </source>
</evidence>
<feature type="chain" id="PRO_5001652514" evidence="1">
    <location>
        <begin position="22"/>
        <end position="281"/>
    </location>
</feature>
<dbReference type="OrthoDB" id="2319449at2759"/>
<organism evidence="2 3">
    <name type="scientific">Lichtheimia corymbifera JMRC:FSU:9682</name>
    <dbReference type="NCBI Taxonomy" id="1263082"/>
    <lineage>
        <taxon>Eukaryota</taxon>
        <taxon>Fungi</taxon>
        <taxon>Fungi incertae sedis</taxon>
        <taxon>Mucoromycota</taxon>
        <taxon>Mucoromycotina</taxon>
        <taxon>Mucoromycetes</taxon>
        <taxon>Mucorales</taxon>
        <taxon>Lichtheimiaceae</taxon>
        <taxon>Lichtheimia</taxon>
    </lineage>
</organism>
<evidence type="ECO:0000313" key="3">
    <source>
        <dbReference type="Proteomes" id="UP000027586"/>
    </source>
</evidence>
<name>A0A068RFE1_9FUNG</name>
<feature type="signal peptide" evidence="1">
    <location>
        <begin position="1"/>
        <end position="21"/>
    </location>
</feature>
<reference evidence="2" key="1">
    <citation type="submission" date="2013-08" db="EMBL/GenBank/DDBJ databases">
        <title>Gene expansion shapes genome architecture in the human pathogen Lichtheimia corymbifera: an evolutionary genomics analysis in the ancient terrestrial Mucorales (Mucoromycotina).</title>
        <authorList>
            <person name="Schwartze V.U."/>
            <person name="Winter S."/>
            <person name="Shelest E."/>
            <person name="Marcet-Houben M."/>
            <person name="Horn F."/>
            <person name="Wehner S."/>
            <person name="Hoffmann K."/>
            <person name="Riege K."/>
            <person name="Sammeth M."/>
            <person name="Nowrousian M."/>
            <person name="Valiante V."/>
            <person name="Linde J."/>
            <person name="Jacobsen I.D."/>
            <person name="Marz M."/>
            <person name="Brakhage A.A."/>
            <person name="Gabaldon T."/>
            <person name="Bocker S."/>
            <person name="Voigt K."/>
        </authorList>
    </citation>
    <scope>NUCLEOTIDE SEQUENCE [LARGE SCALE GENOMIC DNA]</scope>
    <source>
        <strain evidence="2">FSU 9682</strain>
    </source>
</reference>
<dbReference type="Proteomes" id="UP000027586">
    <property type="component" value="Unassembled WGS sequence"/>
</dbReference>
<comment type="caution">
    <text evidence="2">The sequence shown here is derived from an EMBL/GenBank/DDBJ whole genome shotgun (WGS) entry which is preliminary data.</text>
</comment>
<proteinExistence type="predicted"/>
<accession>A0A068RFE1</accession>
<sequence length="281" mass="31054">MRLSTVALFGLLATAAQFAKADDLQDEIDQAQKKFCNGLSVSAPTQGQEFSDATKVTVTVDRQPDSEAKVIKGVDIYSIGNDGTPKYLGTPWKGSYALNTQATLNVDITKTQGVQLPSQFKFRVWVHNSQSGPDCTLMSQVFKASSPSHDNAANMEALQNLDKDVGRGCFGVELTKPALGEKIDISKTKRVPVHIKSDPISQLAQYKSLKLYKVNLKDRETELVQESWDGPEDAHQLFSIKDTIKNVSETSSKDAYFYQVVGVTEDKEECTFTSHPFYLTK</sequence>